<dbReference type="InterPro" id="IPR045535">
    <property type="entry name" value="ThsA_Macro"/>
</dbReference>
<gene>
    <name evidence="3" type="ORF">P3F81_06170</name>
</gene>
<dbReference type="AlphaFoldDB" id="A0A9Y2AK18"/>
<name>A0A9Y2AK18_9FIRM</name>
<feature type="domain" description="Thoeris protein ThsA Macro" evidence="2">
    <location>
        <begin position="93"/>
        <end position="273"/>
    </location>
</feature>
<dbReference type="EMBL" id="CP120678">
    <property type="protein sequence ID" value="WIW71877.1"/>
    <property type="molecule type" value="Genomic_DNA"/>
</dbReference>
<evidence type="ECO:0000256" key="1">
    <source>
        <dbReference type="SAM" id="Phobius"/>
    </source>
</evidence>
<keyword evidence="1" id="KW-1133">Transmembrane helix</keyword>
<accession>A0A9Y2AK18</accession>
<dbReference type="KEGG" id="sgbi:P3F81_06170"/>
<proteinExistence type="predicted"/>
<dbReference type="Pfam" id="PF20016">
    <property type="entry name" value="ThsA_Macro"/>
    <property type="match status" value="1"/>
</dbReference>
<keyword evidence="1" id="KW-0472">Membrane</keyword>
<protein>
    <submittedName>
        <fullName evidence="3">DUF6430 domain-containing protein</fullName>
    </submittedName>
</protein>
<feature type="transmembrane region" description="Helical" evidence="1">
    <location>
        <begin position="56"/>
        <end position="77"/>
    </location>
</feature>
<evidence type="ECO:0000313" key="4">
    <source>
        <dbReference type="Proteomes" id="UP001243623"/>
    </source>
</evidence>
<reference evidence="3" key="1">
    <citation type="submission" date="2023-03" db="EMBL/GenBank/DDBJ databases">
        <title>Selenobaculum gbiensis gen. nov. sp. nov., a new bacterium isolated from the gut microbiota of IBD patient.</title>
        <authorList>
            <person name="Yeo S."/>
            <person name="Park H."/>
            <person name="Huh C.S."/>
        </authorList>
    </citation>
    <scope>NUCLEOTIDE SEQUENCE</scope>
    <source>
        <strain evidence="3">ICN-92133</strain>
    </source>
</reference>
<sequence length="285" mass="32217">MIDFVKKSVTIAFAIITCTFTFVPEALFKKHEWITKEALEQCKWFAGLESPDVNVIISRLMCFLLAWIVTLSVYAAFLKLRRKITIKGQNYSIIVEYGNILEKRKCKRVISFDECFTTQVGNATPDINPGSICGQYLKLHPNLDVQQLISSAQIRPAQSKSKYQRKTRYESGTIVPNGDDLLMAFAKLDEKGKGRFFSWDEYIECLDLLWKELENNYSENDVCVPVLGAGTTSFDGGAGASISQQDLVDMMILSYKLSSHKIKNPHKLRIVCKKNSGFSINNIGK</sequence>
<keyword evidence="4" id="KW-1185">Reference proteome</keyword>
<evidence type="ECO:0000259" key="2">
    <source>
        <dbReference type="Pfam" id="PF20016"/>
    </source>
</evidence>
<keyword evidence="1" id="KW-0812">Transmembrane</keyword>
<dbReference type="Proteomes" id="UP001243623">
    <property type="component" value="Chromosome"/>
</dbReference>
<dbReference type="RefSeq" id="WP_147668664.1">
    <property type="nucleotide sequence ID" value="NZ_CP120678.1"/>
</dbReference>
<organism evidence="3 4">
    <name type="scientific">Selenobaculum gibii</name>
    <dbReference type="NCBI Taxonomy" id="3054208"/>
    <lineage>
        <taxon>Bacteria</taxon>
        <taxon>Bacillati</taxon>
        <taxon>Bacillota</taxon>
        <taxon>Negativicutes</taxon>
        <taxon>Selenomonadales</taxon>
        <taxon>Selenomonadaceae</taxon>
        <taxon>Selenobaculum</taxon>
    </lineage>
</organism>
<feature type="transmembrane region" description="Helical" evidence="1">
    <location>
        <begin position="9"/>
        <end position="28"/>
    </location>
</feature>
<evidence type="ECO:0000313" key="3">
    <source>
        <dbReference type="EMBL" id="WIW71877.1"/>
    </source>
</evidence>